<evidence type="ECO:0000313" key="2">
    <source>
        <dbReference type="Proteomes" id="UP000249915"/>
    </source>
</evidence>
<reference evidence="1 2" key="1">
    <citation type="submission" date="2016-07" db="EMBL/GenBank/DDBJ databases">
        <title>Draft genome sequence of Prauserella muralis DSM 45305, isolated from a mould-covered wall in an indoor environment.</title>
        <authorList>
            <person name="Ruckert C."/>
            <person name="Albersmeier A."/>
            <person name="Jiang C.-L."/>
            <person name="Jiang Y."/>
            <person name="Kalinowski J."/>
            <person name="Schneider O."/>
            <person name="Winkler A."/>
            <person name="Zotchev S.B."/>
        </authorList>
    </citation>
    <scope>NUCLEOTIDE SEQUENCE [LARGE SCALE GENOMIC DNA]</scope>
    <source>
        <strain evidence="1 2">DSM 45305</strain>
    </source>
</reference>
<gene>
    <name evidence="1" type="ORF">BAY60_01415</name>
</gene>
<dbReference type="AlphaFoldDB" id="A0A2V4B995"/>
<sequence length="71" mass="7555">MMGRPNTVSELAALQLARPGLDAPESVVAAWYARKARVLEHLAAEGSTAAREQARAALERARRLGVAAWSG</sequence>
<proteinExistence type="predicted"/>
<name>A0A2V4B995_9PSEU</name>
<comment type="caution">
    <text evidence="1">The sequence shown here is derived from an EMBL/GenBank/DDBJ whole genome shotgun (WGS) entry which is preliminary data.</text>
</comment>
<organism evidence="1 2">
    <name type="scientific">Prauserella muralis</name>
    <dbReference type="NCBI Taxonomy" id="588067"/>
    <lineage>
        <taxon>Bacteria</taxon>
        <taxon>Bacillati</taxon>
        <taxon>Actinomycetota</taxon>
        <taxon>Actinomycetes</taxon>
        <taxon>Pseudonocardiales</taxon>
        <taxon>Pseudonocardiaceae</taxon>
        <taxon>Prauserella</taxon>
    </lineage>
</organism>
<keyword evidence="2" id="KW-1185">Reference proteome</keyword>
<protein>
    <submittedName>
        <fullName evidence="1">Uncharacterized protein</fullName>
    </submittedName>
</protein>
<accession>A0A2V4B995</accession>
<evidence type="ECO:0000313" key="1">
    <source>
        <dbReference type="EMBL" id="PXY31102.1"/>
    </source>
</evidence>
<dbReference type="Proteomes" id="UP000249915">
    <property type="component" value="Unassembled WGS sequence"/>
</dbReference>
<dbReference type="EMBL" id="MASW01000001">
    <property type="protein sequence ID" value="PXY31102.1"/>
    <property type="molecule type" value="Genomic_DNA"/>
</dbReference>